<dbReference type="InterPro" id="IPR011990">
    <property type="entry name" value="TPR-like_helical_dom_sf"/>
</dbReference>
<dbReference type="InterPro" id="IPR019734">
    <property type="entry name" value="TPR_rpt"/>
</dbReference>
<gene>
    <name evidence="2" type="ORF">X975_21382</name>
</gene>
<feature type="non-terminal residue" evidence="2">
    <location>
        <position position="91"/>
    </location>
</feature>
<dbReference type="Proteomes" id="UP000054359">
    <property type="component" value="Unassembled WGS sequence"/>
</dbReference>
<keyword evidence="1" id="KW-0175">Coiled coil</keyword>
<dbReference type="GO" id="GO:0000030">
    <property type="term" value="F:mannosyltransferase activity"/>
    <property type="evidence" value="ECO:0007669"/>
    <property type="project" value="TreeGrafter"/>
</dbReference>
<organism evidence="2 3">
    <name type="scientific">Stegodyphus mimosarum</name>
    <name type="common">African social velvet spider</name>
    <dbReference type="NCBI Taxonomy" id="407821"/>
    <lineage>
        <taxon>Eukaryota</taxon>
        <taxon>Metazoa</taxon>
        <taxon>Ecdysozoa</taxon>
        <taxon>Arthropoda</taxon>
        <taxon>Chelicerata</taxon>
        <taxon>Arachnida</taxon>
        <taxon>Araneae</taxon>
        <taxon>Araneomorphae</taxon>
        <taxon>Entelegynae</taxon>
        <taxon>Eresoidea</taxon>
        <taxon>Eresidae</taxon>
        <taxon>Stegodyphus</taxon>
    </lineage>
</organism>
<dbReference type="PANTHER" id="PTHR44395">
    <property type="match status" value="1"/>
</dbReference>
<accession>A0A087UBQ0</accession>
<dbReference type="EMBL" id="KK119116">
    <property type="protein sequence ID" value="KFM74789.1"/>
    <property type="molecule type" value="Genomic_DNA"/>
</dbReference>
<dbReference type="SMART" id="SM00028">
    <property type="entry name" value="TPR"/>
    <property type="match status" value="2"/>
</dbReference>
<name>A0A087UBQ0_STEMI</name>
<feature type="coiled-coil region" evidence="1">
    <location>
        <begin position="1"/>
        <end position="28"/>
    </location>
</feature>
<evidence type="ECO:0000256" key="1">
    <source>
        <dbReference type="SAM" id="Coils"/>
    </source>
</evidence>
<protein>
    <submittedName>
        <fullName evidence="2">Transmembrane and TPR repeat-containing protein</fullName>
    </submittedName>
</protein>
<dbReference type="Pfam" id="PF13424">
    <property type="entry name" value="TPR_12"/>
    <property type="match status" value="1"/>
</dbReference>
<sequence>MGHVLEALERHEEALKHYEEAIRIQGDDVRGYLNMGRVLTHLRRYEEAEGIYLQAKALFPGPAETKEREVRVTPNHLQLFLNLAFLISRND</sequence>
<dbReference type="AlphaFoldDB" id="A0A087UBQ0"/>
<keyword evidence="3" id="KW-1185">Reference proteome</keyword>
<proteinExistence type="predicted"/>
<keyword evidence="2" id="KW-0812">Transmembrane</keyword>
<evidence type="ECO:0000313" key="2">
    <source>
        <dbReference type="EMBL" id="KFM74789.1"/>
    </source>
</evidence>
<keyword evidence="2" id="KW-0472">Membrane</keyword>
<dbReference type="PANTHER" id="PTHR44395:SF1">
    <property type="entry name" value="PROTEIN O-MANNOSYL-TRANSFERASE TMTC3"/>
    <property type="match status" value="1"/>
</dbReference>
<dbReference type="SUPFAM" id="SSF48452">
    <property type="entry name" value="TPR-like"/>
    <property type="match status" value="1"/>
</dbReference>
<dbReference type="GO" id="GO:0005783">
    <property type="term" value="C:endoplasmic reticulum"/>
    <property type="evidence" value="ECO:0007669"/>
    <property type="project" value="TreeGrafter"/>
</dbReference>
<dbReference type="OrthoDB" id="6432208at2759"/>
<dbReference type="Gene3D" id="1.25.40.10">
    <property type="entry name" value="Tetratricopeptide repeat domain"/>
    <property type="match status" value="1"/>
</dbReference>
<dbReference type="GO" id="GO:0035269">
    <property type="term" value="P:protein O-linked glycosylation via mannose"/>
    <property type="evidence" value="ECO:0007669"/>
    <property type="project" value="TreeGrafter"/>
</dbReference>
<evidence type="ECO:0000313" key="3">
    <source>
        <dbReference type="Proteomes" id="UP000054359"/>
    </source>
</evidence>
<dbReference type="STRING" id="407821.A0A087UBQ0"/>
<reference evidence="2 3" key="1">
    <citation type="submission" date="2013-11" db="EMBL/GenBank/DDBJ databases">
        <title>Genome sequencing of Stegodyphus mimosarum.</title>
        <authorList>
            <person name="Bechsgaard J."/>
        </authorList>
    </citation>
    <scope>NUCLEOTIDE SEQUENCE [LARGE SCALE GENOMIC DNA]</scope>
</reference>